<sequence>MQVRLEVRLERLGHPAGSIGSRTIHFGVVLPRKGSASMGTPATVNTLSDVGGLLLQSHQHVAEASTPLLGSSLRRGDVQMAAIKASGAVTPPPGDTGLRGLRGWLAGDTTGSGQTSRSFFEAAQGERLQDRHSLERGQRLRPCREGRGLVERAETAGLRLRR</sequence>
<gene>
    <name evidence="1" type="ORF">EYF80_018395</name>
</gene>
<proteinExistence type="predicted"/>
<evidence type="ECO:0000313" key="1">
    <source>
        <dbReference type="EMBL" id="TNN71317.1"/>
    </source>
</evidence>
<evidence type="ECO:0000313" key="2">
    <source>
        <dbReference type="Proteomes" id="UP000314294"/>
    </source>
</evidence>
<reference evidence="1 2" key="1">
    <citation type="submission" date="2019-03" db="EMBL/GenBank/DDBJ databases">
        <title>First draft genome of Liparis tanakae, snailfish: a comprehensive survey of snailfish specific genes.</title>
        <authorList>
            <person name="Kim W."/>
            <person name="Song I."/>
            <person name="Jeong J.-H."/>
            <person name="Kim D."/>
            <person name="Kim S."/>
            <person name="Ryu S."/>
            <person name="Song J.Y."/>
            <person name="Lee S.K."/>
        </authorList>
    </citation>
    <scope>NUCLEOTIDE SEQUENCE [LARGE SCALE GENOMIC DNA]</scope>
    <source>
        <tissue evidence="1">Muscle</tissue>
    </source>
</reference>
<dbReference type="AlphaFoldDB" id="A0A4Z2I033"/>
<name>A0A4Z2I033_9TELE</name>
<comment type="caution">
    <text evidence="1">The sequence shown here is derived from an EMBL/GenBank/DDBJ whole genome shotgun (WGS) entry which is preliminary data.</text>
</comment>
<dbReference type="EMBL" id="SRLO01000151">
    <property type="protein sequence ID" value="TNN71317.1"/>
    <property type="molecule type" value="Genomic_DNA"/>
</dbReference>
<keyword evidence="2" id="KW-1185">Reference proteome</keyword>
<dbReference type="AntiFam" id="ANF00232">
    <property type="entry name" value="Shadow ORF (opposite metK)"/>
</dbReference>
<protein>
    <submittedName>
        <fullName evidence="1">Uncharacterized protein</fullName>
    </submittedName>
</protein>
<accession>A0A4Z2I033</accession>
<organism evidence="1 2">
    <name type="scientific">Liparis tanakae</name>
    <name type="common">Tanaka's snailfish</name>
    <dbReference type="NCBI Taxonomy" id="230148"/>
    <lineage>
        <taxon>Eukaryota</taxon>
        <taxon>Metazoa</taxon>
        <taxon>Chordata</taxon>
        <taxon>Craniata</taxon>
        <taxon>Vertebrata</taxon>
        <taxon>Euteleostomi</taxon>
        <taxon>Actinopterygii</taxon>
        <taxon>Neopterygii</taxon>
        <taxon>Teleostei</taxon>
        <taxon>Neoteleostei</taxon>
        <taxon>Acanthomorphata</taxon>
        <taxon>Eupercaria</taxon>
        <taxon>Perciformes</taxon>
        <taxon>Cottioidei</taxon>
        <taxon>Cottales</taxon>
        <taxon>Liparidae</taxon>
        <taxon>Liparis</taxon>
    </lineage>
</organism>
<dbReference type="Proteomes" id="UP000314294">
    <property type="component" value="Unassembled WGS sequence"/>
</dbReference>